<reference evidence="1 2" key="1">
    <citation type="submission" date="2014-03" db="EMBL/GenBank/DDBJ databases">
        <title>Genomics of Bifidobacteria.</title>
        <authorList>
            <person name="Ventura M."/>
            <person name="Milani C."/>
            <person name="Lugli G.A."/>
        </authorList>
    </citation>
    <scope>NUCLEOTIDE SEQUENCE [LARGE SCALE GENOMIC DNA]</scope>
    <source>
        <strain evidence="1 2">LMG 10736</strain>
    </source>
</reference>
<proteinExistence type="predicted"/>
<name>A0A086ZQ02_9BIFI</name>
<comment type="caution">
    <text evidence="1">The sequence shown here is derived from an EMBL/GenBank/DDBJ whole genome shotgun (WGS) entry which is preliminary data.</text>
</comment>
<organism evidence="1 2">
    <name type="scientific">Bifidobacterium boum</name>
    <dbReference type="NCBI Taxonomy" id="78343"/>
    <lineage>
        <taxon>Bacteria</taxon>
        <taxon>Bacillati</taxon>
        <taxon>Actinomycetota</taxon>
        <taxon>Actinomycetes</taxon>
        <taxon>Bifidobacteriales</taxon>
        <taxon>Bifidobacteriaceae</taxon>
        <taxon>Bifidobacterium</taxon>
    </lineage>
</organism>
<sequence>MRLTTVAAIGVLLFDGRDSASATRRQWAARSKGAALQPKDNRRQSWTIGIGDGGSVLAQHPTTGCVLSVHAPTYTIRHASAHWMASSPVHSAKGHIDAVHRVSQSSHNGGLASPTGRFQPPHRSLCERILAQRHRPARRKPHRALTCLRPQQRRAAARRLRRWRRGCQRFRGTHPQGTAVRG</sequence>
<evidence type="ECO:0000313" key="2">
    <source>
        <dbReference type="Proteomes" id="UP000029093"/>
    </source>
</evidence>
<dbReference type="EMBL" id="JGYQ01000007">
    <property type="protein sequence ID" value="KFI48602.1"/>
    <property type="molecule type" value="Genomic_DNA"/>
</dbReference>
<dbReference type="AlphaFoldDB" id="A0A086ZQ02"/>
<protein>
    <submittedName>
        <fullName evidence="1">Uncharacterized protein</fullName>
    </submittedName>
</protein>
<gene>
    <name evidence="1" type="ORF">BBOU_0731</name>
</gene>
<dbReference type="Proteomes" id="UP000029093">
    <property type="component" value="Unassembled WGS sequence"/>
</dbReference>
<keyword evidence="2" id="KW-1185">Reference proteome</keyword>
<evidence type="ECO:0000313" key="1">
    <source>
        <dbReference type="EMBL" id="KFI48602.1"/>
    </source>
</evidence>
<accession>A0A086ZQ02</accession>